<comment type="caution">
    <text evidence="2">The sequence shown here is derived from an EMBL/GenBank/DDBJ whole genome shotgun (WGS) entry which is preliminary data.</text>
</comment>
<keyword evidence="1" id="KW-0472">Membrane</keyword>
<dbReference type="AlphaFoldDB" id="A0A7W8GDG7"/>
<keyword evidence="3" id="KW-1185">Reference proteome</keyword>
<name>A0A7W8GDG7_9DEIO</name>
<organism evidence="2 3">
    <name type="scientific">Deinococcus budaensis</name>
    <dbReference type="NCBI Taxonomy" id="1665626"/>
    <lineage>
        <taxon>Bacteria</taxon>
        <taxon>Thermotogati</taxon>
        <taxon>Deinococcota</taxon>
        <taxon>Deinococci</taxon>
        <taxon>Deinococcales</taxon>
        <taxon>Deinococcaceae</taxon>
        <taxon>Deinococcus</taxon>
    </lineage>
</organism>
<keyword evidence="1" id="KW-0812">Transmembrane</keyword>
<feature type="transmembrane region" description="Helical" evidence="1">
    <location>
        <begin position="6"/>
        <end position="23"/>
    </location>
</feature>
<feature type="transmembrane region" description="Helical" evidence="1">
    <location>
        <begin position="35"/>
        <end position="58"/>
    </location>
</feature>
<dbReference type="Proteomes" id="UP000525389">
    <property type="component" value="Unassembled WGS sequence"/>
</dbReference>
<evidence type="ECO:0000313" key="2">
    <source>
        <dbReference type="EMBL" id="MBB5233577.1"/>
    </source>
</evidence>
<evidence type="ECO:0000313" key="3">
    <source>
        <dbReference type="Proteomes" id="UP000525389"/>
    </source>
</evidence>
<proteinExistence type="predicted"/>
<dbReference type="RefSeq" id="WP_184026306.1">
    <property type="nucleotide sequence ID" value="NZ_JACHFN010000003.1"/>
</dbReference>
<evidence type="ECO:0000256" key="1">
    <source>
        <dbReference type="SAM" id="Phobius"/>
    </source>
</evidence>
<reference evidence="2 3" key="1">
    <citation type="submission" date="2020-08" db="EMBL/GenBank/DDBJ databases">
        <title>Genomic Encyclopedia of Type Strains, Phase IV (KMG-IV): sequencing the most valuable type-strain genomes for metagenomic binning, comparative biology and taxonomic classification.</title>
        <authorList>
            <person name="Goeker M."/>
        </authorList>
    </citation>
    <scope>NUCLEOTIDE SEQUENCE [LARGE SCALE GENOMIC DNA]</scope>
    <source>
        <strain evidence="2 3">DSM 101791</strain>
    </source>
</reference>
<protein>
    <submittedName>
        <fullName evidence="2">Heme/copper-type cytochrome/quinol oxidase subunit 2</fullName>
    </submittedName>
</protein>
<gene>
    <name evidence="2" type="ORF">HNQ09_001007</name>
</gene>
<accession>A0A7W8GDG7</accession>
<sequence length="61" mass="6620">MGITILVVFGLVSLILGAVLWTFGRQERGHRQKVIGKTLIVLSVLAMLGLMALIYILGRIG</sequence>
<dbReference type="EMBL" id="JACHFN010000003">
    <property type="protein sequence ID" value="MBB5233577.1"/>
    <property type="molecule type" value="Genomic_DNA"/>
</dbReference>
<keyword evidence="1" id="KW-1133">Transmembrane helix</keyword>